<evidence type="ECO:0000313" key="4">
    <source>
        <dbReference type="Proteomes" id="UP000434475"/>
    </source>
</evidence>
<sequence>MPSRWRPSAPCSASTRPRRRRKKVPDILFLLQKDRNGWPVSLAAPFPESCDEANWLANEEKFGCTLALSGQTAKTIVPVGSIEFVNQYLSQMGLGPMEAMNIPPELEQEQFLGRRIFRDVSKTELSRLRAEFGPLLLKPGRHPKRFEAIPHEERLLGEIPDNELLFVSQMIQSQFASEWRVFVSRGRVMDIRPYFMEHWLAPDAAVVHDMADTLREHPALALDVAVLLEGGRTVAIECHPFIACGLYGFEGPKMVSMARDAWLGELRRQKSHLLGHK</sequence>
<dbReference type="InterPro" id="IPR041261">
    <property type="entry name" value="R2K_2"/>
</dbReference>
<organism evidence="3 4">
    <name type="scientific">Flavonifractor plautii</name>
    <name type="common">Fusobacterium plautii</name>
    <dbReference type="NCBI Taxonomy" id="292800"/>
    <lineage>
        <taxon>Bacteria</taxon>
        <taxon>Bacillati</taxon>
        <taxon>Bacillota</taxon>
        <taxon>Clostridia</taxon>
        <taxon>Eubacteriales</taxon>
        <taxon>Oscillospiraceae</taxon>
        <taxon>Flavonifractor</taxon>
    </lineage>
</organism>
<feature type="region of interest" description="Disordered" evidence="1">
    <location>
        <begin position="1"/>
        <end position="20"/>
    </location>
</feature>
<dbReference type="Proteomes" id="UP000434475">
    <property type="component" value="Unassembled WGS sequence"/>
</dbReference>
<protein>
    <submittedName>
        <fullName evidence="3">DUF4343 domain-containing protein</fullName>
    </submittedName>
</protein>
<evidence type="ECO:0000313" key="3">
    <source>
        <dbReference type="EMBL" id="MSB21949.1"/>
    </source>
</evidence>
<feature type="domain" description="ATP-grasp" evidence="2">
    <location>
        <begin position="118"/>
        <end position="251"/>
    </location>
</feature>
<dbReference type="Pfam" id="PF18299">
    <property type="entry name" value="R2K_2"/>
    <property type="match status" value="1"/>
</dbReference>
<name>A0A6I2R845_FLAPL</name>
<gene>
    <name evidence="3" type="ORF">GKE97_20945</name>
</gene>
<dbReference type="AlphaFoldDB" id="A0A6I2R845"/>
<dbReference type="EMBL" id="WKPR01000030">
    <property type="protein sequence ID" value="MSB21949.1"/>
    <property type="molecule type" value="Genomic_DNA"/>
</dbReference>
<accession>A0A6I2R845</accession>
<reference evidence="3 4" key="1">
    <citation type="journal article" date="2019" name="Nat. Med.">
        <title>A library of human gut bacterial isolates paired with longitudinal multiomics data enables mechanistic microbiome research.</title>
        <authorList>
            <person name="Poyet M."/>
            <person name="Groussin M."/>
            <person name="Gibbons S.M."/>
            <person name="Avila-Pacheco J."/>
            <person name="Jiang X."/>
            <person name="Kearney S.M."/>
            <person name="Perrotta A.R."/>
            <person name="Berdy B."/>
            <person name="Zhao S."/>
            <person name="Lieberman T.D."/>
            <person name="Swanson P.K."/>
            <person name="Smith M."/>
            <person name="Roesemann S."/>
            <person name="Alexander J.E."/>
            <person name="Rich S.A."/>
            <person name="Livny J."/>
            <person name="Vlamakis H."/>
            <person name="Clish C."/>
            <person name="Bullock K."/>
            <person name="Deik A."/>
            <person name="Scott J."/>
            <person name="Pierce K.A."/>
            <person name="Xavier R.J."/>
            <person name="Alm E.J."/>
        </authorList>
    </citation>
    <scope>NUCLEOTIDE SEQUENCE [LARGE SCALE GENOMIC DNA]</scope>
    <source>
        <strain evidence="3 4">BIOML-A2</strain>
    </source>
</reference>
<comment type="caution">
    <text evidence="3">The sequence shown here is derived from an EMBL/GenBank/DDBJ whole genome shotgun (WGS) entry which is preliminary data.</text>
</comment>
<proteinExistence type="predicted"/>
<evidence type="ECO:0000256" key="1">
    <source>
        <dbReference type="SAM" id="MobiDB-lite"/>
    </source>
</evidence>
<evidence type="ECO:0000259" key="2">
    <source>
        <dbReference type="Pfam" id="PF18299"/>
    </source>
</evidence>